<evidence type="ECO:0000313" key="2">
    <source>
        <dbReference type="EMBL" id="GBP92443.1"/>
    </source>
</evidence>
<feature type="compositionally biased region" description="Low complexity" evidence="1">
    <location>
        <begin position="1"/>
        <end position="16"/>
    </location>
</feature>
<reference evidence="2 3" key="1">
    <citation type="journal article" date="2019" name="Commun. Biol.">
        <title>The bagworm genome reveals a unique fibroin gene that provides high tensile strength.</title>
        <authorList>
            <person name="Kono N."/>
            <person name="Nakamura H."/>
            <person name="Ohtoshi R."/>
            <person name="Tomita M."/>
            <person name="Numata K."/>
            <person name="Arakawa K."/>
        </authorList>
    </citation>
    <scope>NUCLEOTIDE SEQUENCE [LARGE SCALE GENOMIC DNA]</scope>
</reference>
<dbReference type="EMBL" id="BGZK01002273">
    <property type="protein sequence ID" value="GBP92443.1"/>
    <property type="molecule type" value="Genomic_DNA"/>
</dbReference>
<feature type="region of interest" description="Disordered" evidence="1">
    <location>
        <begin position="1"/>
        <end position="26"/>
    </location>
</feature>
<gene>
    <name evidence="2" type="ORF">EVAR_63193_1</name>
</gene>
<evidence type="ECO:0000256" key="1">
    <source>
        <dbReference type="SAM" id="MobiDB-lite"/>
    </source>
</evidence>
<accession>A0A4C1ZZX8</accession>
<name>A0A4C1ZZX8_EUMVA</name>
<evidence type="ECO:0000313" key="3">
    <source>
        <dbReference type="Proteomes" id="UP000299102"/>
    </source>
</evidence>
<sequence length="141" mass="15718">MGPRRSPAAARGAGASLHETRSSSRTATKPYLTPAWNVFNYSSPCSYKRALLRRGRLPGQRDASCLARVPPTDDRFHIFDIQIWAAGRRTKPEPTSDIESLWISNARAVRRDTRIIRAGVLFCSSSPALSQLFQLEPYGTK</sequence>
<keyword evidence="3" id="KW-1185">Reference proteome</keyword>
<organism evidence="2 3">
    <name type="scientific">Eumeta variegata</name>
    <name type="common">Bagworm moth</name>
    <name type="synonym">Eumeta japonica</name>
    <dbReference type="NCBI Taxonomy" id="151549"/>
    <lineage>
        <taxon>Eukaryota</taxon>
        <taxon>Metazoa</taxon>
        <taxon>Ecdysozoa</taxon>
        <taxon>Arthropoda</taxon>
        <taxon>Hexapoda</taxon>
        <taxon>Insecta</taxon>
        <taxon>Pterygota</taxon>
        <taxon>Neoptera</taxon>
        <taxon>Endopterygota</taxon>
        <taxon>Lepidoptera</taxon>
        <taxon>Glossata</taxon>
        <taxon>Ditrysia</taxon>
        <taxon>Tineoidea</taxon>
        <taxon>Psychidae</taxon>
        <taxon>Oiketicinae</taxon>
        <taxon>Eumeta</taxon>
    </lineage>
</organism>
<proteinExistence type="predicted"/>
<dbReference type="Proteomes" id="UP000299102">
    <property type="component" value="Unassembled WGS sequence"/>
</dbReference>
<protein>
    <submittedName>
        <fullName evidence="2">Uncharacterized protein</fullName>
    </submittedName>
</protein>
<dbReference type="AlphaFoldDB" id="A0A4C1ZZX8"/>
<comment type="caution">
    <text evidence="2">The sequence shown here is derived from an EMBL/GenBank/DDBJ whole genome shotgun (WGS) entry which is preliminary data.</text>
</comment>